<dbReference type="AlphaFoldDB" id="A0A0K2RVZ1"/>
<dbReference type="RefSeq" id="WP_176451492.1">
    <property type="nucleotide sequence ID" value="NZ_AB981620.1"/>
</dbReference>
<proteinExistence type="predicted"/>
<feature type="transmembrane region" description="Helical" evidence="1">
    <location>
        <begin position="28"/>
        <end position="49"/>
    </location>
</feature>
<keyword evidence="2" id="KW-0614">Plasmid</keyword>
<keyword evidence="1" id="KW-0812">Transmembrane</keyword>
<evidence type="ECO:0000256" key="1">
    <source>
        <dbReference type="SAM" id="Phobius"/>
    </source>
</evidence>
<gene>
    <name evidence="2" type="primary">caz5</name>
</gene>
<organism evidence="2">
    <name type="scientific">Couchioplanes caeruleus subsp. azureus</name>
    <dbReference type="NCBI Taxonomy" id="56428"/>
    <lineage>
        <taxon>Bacteria</taxon>
        <taxon>Bacillati</taxon>
        <taxon>Actinomycetota</taxon>
        <taxon>Actinomycetes</taxon>
        <taxon>Micromonosporales</taxon>
        <taxon>Micromonosporaceae</taxon>
        <taxon>Couchioplanes</taxon>
    </lineage>
</organism>
<sequence>MTIRTFLLISAILGALLAAGYWLVPVLIAHAPALLGALGLLLLAVAAVLPRRQCSGVEIHCSGCRHH</sequence>
<geneLocation type="plasmid" evidence="2">
    <name>pCAZ1</name>
</geneLocation>
<reference evidence="2" key="1">
    <citation type="submission" date="2014-08" db="EMBL/GenBank/DDBJ databases">
        <title>DNA barcoding of Bradysia (Diptera: Sciaridae) for detection of the immature stages on agricultural crops.</title>
        <authorList>
            <person name="Shin S."/>
            <person name="Jung S."/>
            <person name="Heller K."/>
            <person name="Menzel F."/>
            <person name="Hong T.-K."/>
            <person name="Lee H."/>
            <person name="Lee S."/>
        </authorList>
    </citation>
    <scope>NUCLEOTIDE SEQUENCE</scope>
    <source>
        <strain evidence="2">NBRC 13993</strain>
        <plasmid evidence="2">pCAZ1</plasmid>
    </source>
</reference>
<name>A0A0K2RVZ1_9ACTN</name>
<evidence type="ECO:0000313" key="2">
    <source>
        <dbReference type="EMBL" id="BAS19006.1"/>
    </source>
</evidence>
<protein>
    <submittedName>
        <fullName evidence="2">Uncharacterized protein</fullName>
    </submittedName>
</protein>
<keyword evidence="1" id="KW-1133">Transmembrane helix</keyword>
<accession>A0A0K2RVZ1</accession>
<keyword evidence="1" id="KW-0472">Membrane</keyword>
<dbReference type="EMBL" id="AB981620">
    <property type="protein sequence ID" value="BAS19006.1"/>
    <property type="molecule type" value="Genomic_DNA"/>
</dbReference>